<dbReference type="AlphaFoldDB" id="A0A161QAS6"/>
<sequence>MKKYILLLLLSIALVACNDDTETVEESQETETGTSENGEAQEEEVNEEEAQEETDNGGFLWKVESGDTEVYMQGTIHVGTEDFYPLHPEIEGAFENADVVLPEINLLEMTMSPDDLIDLAMLEDETTLDDLLSEDAYEQLQVILERYDLEMDMVNHFQPWYVELGFLFQMIVQESTISPNYAVDLYFLERAEAAGKEIRPLESEELQYNMLSDLSLETQIQTLEFMIENFDEEIKNVEQLAQDWLDGNYEALANMTESFDEAGIDDEYWEAINDERNMGMAVQIDEILQEDSGQTYFVFVGTAHVLMEPSIPSILEDMGYEIEHIY</sequence>
<organism evidence="3 4">
    <name type="scientific">Alkalihalobacillus trypoxylicola</name>
    <dbReference type="NCBI Taxonomy" id="519424"/>
    <lineage>
        <taxon>Bacteria</taxon>
        <taxon>Bacillati</taxon>
        <taxon>Bacillota</taxon>
        <taxon>Bacilli</taxon>
        <taxon>Bacillales</taxon>
        <taxon>Bacillaceae</taxon>
        <taxon>Alkalihalobacillus</taxon>
    </lineage>
</organism>
<reference evidence="3" key="1">
    <citation type="submission" date="2016-02" db="EMBL/GenBank/DDBJ databases">
        <title>Genome sequence of Bacillus trypoxylicola KCTC 13244(T).</title>
        <authorList>
            <person name="Jeong H."/>
            <person name="Park S.-H."/>
            <person name="Choi S.-K."/>
        </authorList>
    </citation>
    <scope>NUCLEOTIDE SEQUENCE [LARGE SCALE GENOMIC DNA]</scope>
    <source>
        <strain evidence="3">KCTC 13244</strain>
    </source>
</reference>
<feature type="chain" id="PRO_5038726906" description="Polysaccharide biosynthesis protein GumN" evidence="2">
    <location>
        <begin position="19"/>
        <end position="326"/>
    </location>
</feature>
<dbReference type="PANTHER" id="PTHR40590">
    <property type="entry name" value="CYTOPLASMIC PROTEIN-RELATED"/>
    <property type="match status" value="1"/>
</dbReference>
<dbReference type="CDD" id="cd14789">
    <property type="entry name" value="Tiki"/>
    <property type="match status" value="1"/>
</dbReference>
<evidence type="ECO:0000256" key="2">
    <source>
        <dbReference type="SAM" id="SignalP"/>
    </source>
</evidence>
<evidence type="ECO:0000256" key="1">
    <source>
        <dbReference type="SAM" id="MobiDB-lite"/>
    </source>
</evidence>
<feature type="compositionally biased region" description="Acidic residues" evidence="1">
    <location>
        <begin position="39"/>
        <end position="55"/>
    </location>
</feature>
<keyword evidence="4" id="KW-1185">Reference proteome</keyword>
<dbReference type="PROSITE" id="PS51257">
    <property type="entry name" value="PROKAR_LIPOPROTEIN"/>
    <property type="match status" value="1"/>
</dbReference>
<evidence type="ECO:0000313" key="4">
    <source>
        <dbReference type="Proteomes" id="UP000075806"/>
    </source>
</evidence>
<feature type="signal peptide" evidence="2">
    <location>
        <begin position="1"/>
        <end position="18"/>
    </location>
</feature>
<evidence type="ECO:0008006" key="5">
    <source>
        <dbReference type="Google" id="ProtNLM"/>
    </source>
</evidence>
<comment type="caution">
    <text evidence="3">The sequence shown here is derived from an EMBL/GenBank/DDBJ whole genome shotgun (WGS) entry which is preliminary data.</text>
</comment>
<dbReference type="Pfam" id="PF01963">
    <property type="entry name" value="TraB_PrgY_gumN"/>
    <property type="match status" value="1"/>
</dbReference>
<accession>A0A161QAS6</accession>
<dbReference type="Proteomes" id="UP000075806">
    <property type="component" value="Unassembled WGS sequence"/>
</dbReference>
<dbReference type="OrthoDB" id="357294at2"/>
<keyword evidence="2" id="KW-0732">Signal</keyword>
<protein>
    <recommendedName>
        <fullName evidence="5">Polysaccharide biosynthesis protein GumN</fullName>
    </recommendedName>
</protein>
<dbReference type="STRING" id="519424.AZF04_00980"/>
<dbReference type="EMBL" id="LTAO01000001">
    <property type="protein sequence ID" value="KYG34937.1"/>
    <property type="molecule type" value="Genomic_DNA"/>
</dbReference>
<dbReference type="RefSeq" id="WP_061947190.1">
    <property type="nucleotide sequence ID" value="NZ_LTAO01000001.1"/>
</dbReference>
<feature type="region of interest" description="Disordered" evidence="1">
    <location>
        <begin position="22"/>
        <end position="58"/>
    </location>
</feature>
<evidence type="ECO:0000313" key="3">
    <source>
        <dbReference type="EMBL" id="KYG34937.1"/>
    </source>
</evidence>
<dbReference type="InterPro" id="IPR002816">
    <property type="entry name" value="TraB/PrgY/GumN_fam"/>
</dbReference>
<dbReference type="InterPro" id="IPR047111">
    <property type="entry name" value="YbaP-like"/>
</dbReference>
<name>A0A161QAS6_9BACI</name>
<gene>
    <name evidence="3" type="ORF">AZF04_00980</name>
</gene>
<proteinExistence type="predicted"/>
<dbReference type="PANTHER" id="PTHR40590:SF1">
    <property type="entry name" value="CYTOPLASMIC PROTEIN"/>
    <property type="match status" value="1"/>
</dbReference>